<gene>
    <name evidence="1" type="ORF">HHL01_06555</name>
</gene>
<accession>A0A7X9U5G4</accession>
<dbReference type="RefSeq" id="WP_170071436.1">
    <property type="nucleotide sequence ID" value="NZ_JABBCX010000002.1"/>
</dbReference>
<evidence type="ECO:0000313" key="1">
    <source>
        <dbReference type="EMBL" id="NMF47838.1"/>
    </source>
</evidence>
<dbReference type="AlphaFoldDB" id="A0A7X9U5G4"/>
<protein>
    <submittedName>
        <fullName evidence="1">Uncharacterized protein</fullName>
    </submittedName>
</protein>
<sequence>MVTIYSYSEFITQISTAALSLKQSYNVKNTTDRLSLKAGFSKVPEANIGNAAITCSPRTFTY</sequence>
<proteinExistence type="predicted"/>
<dbReference type="Proteomes" id="UP000519126">
    <property type="component" value="Unassembled WGS sequence"/>
</dbReference>
<reference evidence="1 2" key="1">
    <citation type="submission" date="2020-04" db="EMBL/GenBank/DDBJ databases">
        <title>Genome Sequencing and Assembley of Pseudoalteromonas artica.</title>
        <authorList>
            <person name="Akerly B."/>
            <person name="Cook G."/>
        </authorList>
    </citation>
    <scope>NUCLEOTIDE SEQUENCE [LARGE SCALE GENOMIC DNA]</scope>
    <source>
        <strain evidence="1 2">NEC-BIFX-0059</strain>
    </source>
</reference>
<comment type="caution">
    <text evidence="1">The sequence shown here is derived from an EMBL/GenBank/DDBJ whole genome shotgun (WGS) entry which is preliminary data.</text>
</comment>
<evidence type="ECO:0000313" key="2">
    <source>
        <dbReference type="Proteomes" id="UP000519126"/>
    </source>
</evidence>
<dbReference type="EMBL" id="JABBCX010000002">
    <property type="protein sequence ID" value="NMF47838.1"/>
    <property type="molecule type" value="Genomic_DNA"/>
</dbReference>
<name>A0A7X9U5G4_9GAMM</name>
<organism evidence="1 2">
    <name type="scientific">Pseudoalteromonas arctica</name>
    <dbReference type="NCBI Taxonomy" id="394751"/>
    <lineage>
        <taxon>Bacteria</taxon>
        <taxon>Pseudomonadati</taxon>
        <taxon>Pseudomonadota</taxon>
        <taxon>Gammaproteobacteria</taxon>
        <taxon>Alteromonadales</taxon>
        <taxon>Pseudoalteromonadaceae</taxon>
        <taxon>Pseudoalteromonas</taxon>
    </lineage>
</organism>